<name>A0A7X0F127_9ACTN</name>
<sequence length="36" mass="3664">MSPPGGRRGLLVHGLIMIGLTARGGSASRDTVTDDV</sequence>
<organism evidence="1 2">
    <name type="scientific">Nonomuraea muscovyensis</name>
    <dbReference type="NCBI Taxonomy" id="1124761"/>
    <lineage>
        <taxon>Bacteria</taxon>
        <taxon>Bacillati</taxon>
        <taxon>Actinomycetota</taxon>
        <taxon>Actinomycetes</taxon>
        <taxon>Streptosporangiales</taxon>
        <taxon>Streptosporangiaceae</taxon>
        <taxon>Nonomuraea</taxon>
    </lineage>
</organism>
<dbReference type="Proteomes" id="UP000583800">
    <property type="component" value="Unassembled WGS sequence"/>
</dbReference>
<accession>A0A7X0F127</accession>
<evidence type="ECO:0000313" key="2">
    <source>
        <dbReference type="Proteomes" id="UP000583800"/>
    </source>
</evidence>
<dbReference type="EMBL" id="JACHJB010000002">
    <property type="protein sequence ID" value="MBB6348276.1"/>
    <property type="molecule type" value="Genomic_DNA"/>
</dbReference>
<dbReference type="AlphaFoldDB" id="A0A7X0F127"/>
<gene>
    <name evidence="1" type="ORF">FHU36_004821</name>
</gene>
<keyword evidence="2" id="KW-1185">Reference proteome</keyword>
<reference evidence="1 2" key="1">
    <citation type="submission" date="2020-08" db="EMBL/GenBank/DDBJ databases">
        <title>Sequencing the genomes of 1000 actinobacteria strains.</title>
        <authorList>
            <person name="Klenk H.-P."/>
        </authorList>
    </citation>
    <scope>NUCLEOTIDE SEQUENCE [LARGE SCALE GENOMIC DNA]</scope>
    <source>
        <strain evidence="1 2">DSM 45913</strain>
    </source>
</reference>
<comment type="caution">
    <text evidence="1">The sequence shown here is derived from an EMBL/GenBank/DDBJ whole genome shotgun (WGS) entry which is preliminary data.</text>
</comment>
<evidence type="ECO:0000313" key="1">
    <source>
        <dbReference type="EMBL" id="MBB6348276.1"/>
    </source>
</evidence>
<proteinExistence type="predicted"/>
<protein>
    <submittedName>
        <fullName evidence="1">Uncharacterized protein</fullName>
    </submittedName>
</protein>